<evidence type="ECO:0000313" key="3">
    <source>
        <dbReference type="EMBL" id="KIO28634.1"/>
    </source>
</evidence>
<feature type="domain" description="DUF7788" evidence="2">
    <location>
        <begin position="1"/>
        <end position="133"/>
    </location>
</feature>
<dbReference type="OrthoDB" id="1149618at2759"/>
<evidence type="ECO:0000313" key="4">
    <source>
        <dbReference type="Proteomes" id="UP000054248"/>
    </source>
</evidence>
<dbReference type="Pfam" id="PF25043">
    <property type="entry name" value="DUF7788"/>
    <property type="match status" value="1"/>
</dbReference>
<dbReference type="STRING" id="1051891.A0A0C3QNG5"/>
<feature type="compositionally biased region" description="Basic and acidic residues" evidence="1">
    <location>
        <begin position="114"/>
        <end position="130"/>
    </location>
</feature>
<dbReference type="PANTHER" id="PTHR31373:SF27">
    <property type="entry name" value="TROVE DOMAIN-CONTAINING PROTEIN"/>
    <property type="match status" value="1"/>
</dbReference>
<proteinExistence type="predicted"/>
<reference evidence="3 4" key="1">
    <citation type="submission" date="2014-04" db="EMBL/GenBank/DDBJ databases">
        <authorList>
            <consortium name="DOE Joint Genome Institute"/>
            <person name="Kuo A."/>
            <person name="Girlanda M."/>
            <person name="Perotto S."/>
            <person name="Kohler A."/>
            <person name="Nagy L.G."/>
            <person name="Floudas D."/>
            <person name="Copeland A."/>
            <person name="Barry K.W."/>
            <person name="Cichocki N."/>
            <person name="Veneault-Fourrey C."/>
            <person name="LaButti K."/>
            <person name="Lindquist E.A."/>
            <person name="Lipzen A."/>
            <person name="Lundell T."/>
            <person name="Morin E."/>
            <person name="Murat C."/>
            <person name="Sun H."/>
            <person name="Tunlid A."/>
            <person name="Henrissat B."/>
            <person name="Grigoriev I.V."/>
            <person name="Hibbett D.S."/>
            <person name="Martin F."/>
            <person name="Nordberg H.P."/>
            <person name="Cantor M.N."/>
            <person name="Hua S.X."/>
        </authorList>
    </citation>
    <scope>NUCLEOTIDE SEQUENCE [LARGE SCALE GENOMIC DNA]</scope>
    <source>
        <strain evidence="3 4">MUT 4182</strain>
    </source>
</reference>
<name>A0A0C3QNG5_9AGAM</name>
<feature type="non-terminal residue" evidence="3">
    <location>
        <position position="1"/>
    </location>
</feature>
<sequence length="146" mass="16565">MINKLFVFSDMQFNRTPGGMDNKWETSHQQITRAFEEVGYKVPEIVYWSLQGGVGAKQVTKDTPRVAMMSGFSGNMLKLFMEGADEVEVAKTQNTETKKESEDEKENVDGLSKVQEKKQAQNRVSPEEIMNKALHQKSFEGLKVLD</sequence>
<reference evidence="4" key="2">
    <citation type="submission" date="2015-01" db="EMBL/GenBank/DDBJ databases">
        <title>Evolutionary Origins and Diversification of the Mycorrhizal Mutualists.</title>
        <authorList>
            <consortium name="DOE Joint Genome Institute"/>
            <consortium name="Mycorrhizal Genomics Consortium"/>
            <person name="Kohler A."/>
            <person name="Kuo A."/>
            <person name="Nagy L.G."/>
            <person name="Floudas D."/>
            <person name="Copeland A."/>
            <person name="Barry K.W."/>
            <person name="Cichocki N."/>
            <person name="Veneault-Fourrey C."/>
            <person name="LaButti K."/>
            <person name="Lindquist E.A."/>
            <person name="Lipzen A."/>
            <person name="Lundell T."/>
            <person name="Morin E."/>
            <person name="Murat C."/>
            <person name="Riley R."/>
            <person name="Ohm R."/>
            <person name="Sun H."/>
            <person name="Tunlid A."/>
            <person name="Henrissat B."/>
            <person name="Grigoriev I.V."/>
            <person name="Hibbett D.S."/>
            <person name="Martin F."/>
        </authorList>
    </citation>
    <scope>NUCLEOTIDE SEQUENCE [LARGE SCALE GENOMIC DNA]</scope>
    <source>
        <strain evidence="4">MUT 4182</strain>
    </source>
</reference>
<dbReference type="InterPro" id="IPR056690">
    <property type="entry name" value="DUF7788"/>
</dbReference>
<feature type="region of interest" description="Disordered" evidence="1">
    <location>
        <begin position="91"/>
        <end position="132"/>
    </location>
</feature>
<dbReference type="InterPro" id="IPR011205">
    <property type="entry name" value="UCP015417_vWA"/>
</dbReference>
<dbReference type="HOGENOM" id="CLU_1778833_0_0_1"/>
<evidence type="ECO:0000256" key="1">
    <source>
        <dbReference type="SAM" id="MobiDB-lite"/>
    </source>
</evidence>
<accession>A0A0C3QNG5</accession>
<dbReference type="EMBL" id="KN822992">
    <property type="protein sequence ID" value="KIO28634.1"/>
    <property type="molecule type" value="Genomic_DNA"/>
</dbReference>
<dbReference type="Proteomes" id="UP000054248">
    <property type="component" value="Unassembled WGS sequence"/>
</dbReference>
<organism evidence="3 4">
    <name type="scientific">Tulasnella calospora MUT 4182</name>
    <dbReference type="NCBI Taxonomy" id="1051891"/>
    <lineage>
        <taxon>Eukaryota</taxon>
        <taxon>Fungi</taxon>
        <taxon>Dikarya</taxon>
        <taxon>Basidiomycota</taxon>
        <taxon>Agaricomycotina</taxon>
        <taxon>Agaricomycetes</taxon>
        <taxon>Cantharellales</taxon>
        <taxon>Tulasnellaceae</taxon>
        <taxon>Tulasnella</taxon>
    </lineage>
</organism>
<protein>
    <recommendedName>
        <fullName evidence="2">DUF7788 domain-containing protein</fullName>
    </recommendedName>
</protein>
<evidence type="ECO:0000259" key="2">
    <source>
        <dbReference type="Pfam" id="PF25043"/>
    </source>
</evidence>
<dbReference type="AlphaFoldDB" id="A0A0C3QNG5"/>
<dbReference type="PANTHER" id="PTHR31373">
    <property type="entry name" value="OS06G0652100 PROTEIN"/>
    <property type="match status" value="1"/>
</dbReference>
<keyword evidence="4" id="KW-1185">Reference proteome</keyword>
<gene>
    <name evidence="3" type="ORF">M407DRAFT_242947</name>
</gene>